<evidence type="ECO:0000256" key="7">
    <source>
        <dbReference type="ARBA" id="ARBA00034754"/>
    </source>
</evidence>
<dbReference type="InterPro" id="IPR048466">
    <property type="entry name" value="DNA_pol3_delta-like_C"/>
</dbReference>
<dbReference type="InterPro" id="IPR027417">
    <property type="entry name" value="P-loop_NTPase"/>
</dbReference>
<evidence type="ECO:0000256" key="4">
    <source>
        <dbReference type="ARBA" id="ARBA00022695"/>
    </source>
</evidence>
<dbReference type="NCBIfam" id="TIGR01128">
    <property type="entry name" value="holA"/>
    <property type="match status" value="1"/>
</dbReference>
<evidence type="ECO:0000313" key="12">
    <source>
        <dbReference type="Proteomes" id="UP000229976"/>
    </source>
</evidence>
<dbReference type="Gene3D" id="1.10.8.60">
    <property type="match status" value="1"/>
</dbReference>
<evidence type="ECO:0000259" key="10">
    <source>
        <dbReference type="Pfam" id="PF21694"/>
    </source>
</evidence>
<gene>
    <name evidence="11" type="primary">holA</name>
    <name evidence="11" type="ORF">COX37_00230</name>
</gene>
<dbReference type="InterPro" id="IPR005790">
    <property type="entry name" value="DNA_polIII_delta"/>
</dbReference>
<dbReference type="GO" id="GO:0003677">
    <property type="term" value="F:DNA binding"/>
    <property type="evidence" value="ECO:0007669"/>
    <property type="project" value="InterPro"/>
</dbReference>
<dbReference type="Pfam" id="PF21694">
    <property type="entry name" value="DNA_pol3_delta_C"/>
    <property type="match status" value="1"/>
</dbReference>
<evidence type="ECO:0000256" key="5">
    <source>
        <dbReference type="ARBA" id="ARBA00022705"/>
    </source>
</evidence>
<comment type="caution">
    <text evidence="11">The sequence shown here is derived from an EMBL/GenBank/DDBJ whole genome shotgun (WGS) entry which is preliminary data.</text>
</comment>
<comment type="similarity">
    <text evidence="7">Belongs to the DNA polymerase HolA subunit family.</text>
</comment>
<dbReference type="GO" id="GO:0003887">
    <property type="term" value="F:DNA-directed DNA polymerase activity"/>
    <property type="evidence" value="ECO:0007669"/>
    <property type="project" value="UniProtKB-KW"/>
</dbReference>
<evidence type="ECO:0000256" key="6">
    <source>
        <dbReference type="ARBA" id="ARBA00022932"/>
    </source>
</evidence>
<proteinExistence type="inferred from homology"/>
<reference evidence="11 12" key="1">
    <citation type="submission" date="2017-09" db="EMBL/GenBank/DDBJ databases">
        <title>Depth-based differentiation of microbial function through sediment-hosted aquifers and enrichment of novel symbionts in the deep terrestrial subsurface.</title>
        <authorList>
            <person name="Probst A.J."/>
            <person name="Ladd B."/>
            <person name="Jarett J.K."/>
            <person name="Geller-Mcgrath D.E."/>
            <person name="Sieber C.M."/>
            <person name="Emerson J.B."/>
            <person name="Anantharaman K."/>
            <person name="Thomas B.C."/>
            <person name="Malmstrom R."/>
            <person name="Stieglmeier M."/>
            <person name="Klingl A."/>
            <person name="Woyke T."/>
            <person name="Ryan C.M."/>
            <person name="Banfield J.F."/>
        </authorList>
    </citation>
    <scope>NUCLEOTIDE SEQUENCE [LARGE SCALE GENOMIC DNA]</scope>
    <source>
        <strain evidence="11">CG23_combo_of_CG06-09_8_20_14_all_39_17</strain>
    </source>
</reference>
<dbReference type="GO" id="GO:0006261">
    <property type="term" value="P:DNA-templated DNA replication"/>
    <property type="evidence" value="ECO:0007669"/>
    <property type="project" value="TreeGrafter"/>
</dbReference>
<dbReference type="InterPro" id="IPR010372">
    <property type="entry name" value="DNA_pol3_delta_N"/>
</dbReference>
<keyword evidence="5" id="KW-0235">DNA replication</keyword>
<keyword evidence="6" id="KW-0239">DNA-directed DNA polymerase</keyword>
<dbReference type="EC" id="2.7.7.7" evidence="1"/>
<sequence length="312" mass="36551">MIVFIYGQDTYRSWQKLKEIVGQYKKIHKSGLNLRYVDLEKDDFQSFRNDSRTVSMFDEKKLVILRNCFSDKDIEKEFLEKGKSFFDSKDVFVFYETGKILKSDSLFKYLIKNAKTQEFKLLEGMHLVNWIEKEFDEYGVKISPEALGKLIASAGDDMWRLNNEIRKLAGYKMKEKTISAEDVGVLVRPKYEVDIFRTIDAVAENNKKKALFFIRRHMDKGESPFYIFSMIQYQFKNLLNIRSLIDKNVSFGKMVKEVGLHPFVLQKTYAQATKFSYPVLKKIYRKIFQADCDIKTGVIDIKAGLDLLIAEI</sequence>
<dbReference type="SUPFAM" id="SSF48019">
    <property type="entry name" value="post-AAA+ oligomerization domain-like"/>
    <property type="match status" value="1"/>
</dbReference>
<dbReference type="AlphaFoldDB" id="A0A2G9YVA8"/>
<dbReference type="Proteomes" id="UP000229976">
    <property type="component" value="Unassembled WGS sequence"/>
</dbReference>
<evidence type="ECO:0000256" key="8">
    <source>
        <dbReference type="ARBA" id="ARBA00049244"/>
    </source>
</evidence>
<feature type="domain" description="DNA polymerase III delta N-terminal" evidence="9">
    <location>
        <begin position="4"/>
        <end position="118"/>
    </location>
</feature>
<dbReference type="SUPFAM" id="SSF52540">
    <property type="entry name" value="P-loop containing nucleoside triphosphate hydrolases"/>
    <property type="match status" value="1"/>
</dbReference>
<dbReference type="EMBL" id="PCRO01000004">
    <property type="protein sequence ID" value="PIP23132.1"/>
    <property type="molecule type" value="Genomic_DNA"/>
</dbReference>
<dbReference type="PANTHER" id="PTHR34388:SF1">
    <property type="entry name" value="DNA POLYMERASE III SUBUNIT DELTA"/>
    <property type="match status" value="1"/>
</dbReference>
<dbReference type="PANTHER" id="PTHR34388">
    <property type="entry name" value="DNA POLYMERASE III SUBUNIT DELTA"/>
    <property type="match status" value="1"/>
</dbReference>
<evidence type="ECO:0000259" key="9">
    <source>
        <dbReference type="Pfam" id="PF06144"/>
    </source>
</evidence>
<dbReference type="GO" id="GO:0009360">
    <property type="term" value="C:DNA polymerase III complex"/>
    <property type="evidence" value="ECO:0007669"/>
    <property type="project" value="InterPro"/>
</dbReference>
<evidence type="ECO:0000256" key="3">
    <source>
        <dbReference type="ARBA" id="ARBA00022679"/>
    </source>
</evidence>
<feature type="domain" description="DNA polymerase III delta subunit-like C-terminal" evidence="10">
    <location>
        <begin position="193"/>
        <end position="311"/>
    </location>
</feature>
<evidence type="ECO:0000313" key="11">
    <source>
        <dbReference type="EMBL" id="PIP23132.1"/>
    </source>
</evidence>
<protein>
    <recommendedName>
        <fullName evidence="2">DNA polymerase III subunit delta</fullName>
        <ecNumber evidence="1">2.7.7.7</ecNumber>
    </recommendedName>
</protein>
<evidence type="ECO:0000256" key="1">
    <source>
        <dbReference type="ARBA" id="ARBA00012417"/>
    </source>
</evidence>
<name>A0A2G9YVA8_9BACT</name>
<evidence type="ECO:0000256" key="2">
    <source>
        <dbReference type="ARBA" id="ARBA00017703"/>
    </source>
</evidence>
<dbReference type="Pfam" id="PF06144">
    <property type="entry name" value="DNA_pol3_delta"/>
    <property type="match status" value="1"/>
</dbReference>
<comment type="catalytic activity">
    <reaction evidence="8">
        <text>DNA(n) + a 2'-deoxyribonucleoside 5'-triphosphate = DNA(n+1) + diphosphate</text>
        <dbReference type="Rhea" id="RHEA:22508"/>
        <dbReference type="Rhea" id="RHEA-COMP:17339"/>
        <dbReference type="Rhea" id="RHEA-COMP:17340"/>
        <dbReference type="ChEBI" id="CHEBI:33019"/>
        <dbReference type="ChEBI" id="CHEBI:61560"/>
        <dbReference type="ChEBI" id="CHEBI:173112"/>
        <dbReference type="EC" id="2.7.7.7"/>
    </reaction>
</comment>
<keyword evidence="4" id="KW-0548">Nucleotidyltransferase</keyword>
<organism evidence="11 12">
    <name type="scientific">Candidatus Nealsonbacteria bacterium CG23_combo_of_CG06-09_8_20_14_all_39_17</name>
    <dbReference type="NCBI Taxonomy" id="1974722"/>
    <lineage>
        <taxon>Bacteria</taxon>
        <taxon>Candidatus Nealsoniibacteriota</taxon>
    </lineage>
</organism>
<accession>A0A2G9YVA8</accession>
<dbReference type="Gene3D" id="3.40.50.300">
    <property type="entry name" value="P-loop containing nucleotide triphosphate hydrolases"/>
    <property type="match status" value="1"/>
</dbReference>
<dbReference type="InterPro" id="IPR008921">
    <property type="entry name" value="DNA_pol3_clamp-load_cplx_C"/>
</dbReference>
<keyword evidence="3" id="KW-0808">Transferase</keyword>
<dbReference type="Gene3D" id="1.20.272.10">
    <property type="match status" value="1"/>
</dbReference>